<dbReference type="RefSeq" id="WP_012002892.1">
    <property type="nucleotide sequence ID" value="NC_009828.1"/>
</dbReference>
<dbReference type="MEROPS" id="S54.027"/>
<feature type="transmembrane region" description="Helical" evidence="7">
    <location>
        <begin position="169"/>
        <end position="193"/>
    </location>
</feature>
<keyword evidence="6 7" id="KW-0472">Membrane</keyword>
<organism evidence="9 10">
    <name type="scientific">Pseudothermotoga lettingae (strain ATCC BAA-301 / DSM 14385 / NBRC 107922 / TMO)</name>
    <name type="common">Thermotoga lettingae</name>
    <dbReference type="NCBI Taxonomy" id="416591"/>
    <lineage>
        <taxon>Bacteria</taxon>
        <taxon>Thermotogati</taxon>
        <taxon>Thermotogota</taxon>
        <taxon>Thermotogae</taxon>
        <taxon>Thermotogales</taxon>
        <taxon>Thermotogaceae</taxon>
        <taxon>Pseudothermotoga</taxon>
    </lineage>
</organism>
<evidence type="ECO:0000256" key="6">
    <source>
        <dbReference type="ARBA" id="ARBA00023136"/>
    </source>
</evidence>
<accession>A8F5H7</accession>
<evidence type="ECO:0000313" key="10">
    <source>
        <dbReference type="Proteomes" id="UP000002016"/>
    </source>
</evidence>
<evidence type="ECO:0000256" key="1">
    <source>
        <dbReference type="ARBA" id="ARBA00004141"/>
    </source>
</evidence>
<dbReference type="Proteomes" id="UP000002016">
    <property type="component" value="Chromosome"/>
</dbReference>
<dbReference type="OrthoDB" id="9813074at2"/>
<dbReference type="HOGENOM" id="CLU_055068_5_1_0"/>
<comment type="subcellular location">
    <subcellularLocation>
        <location evidence="1">Membrane</location>
        <topology evidence="1">Multi-pass membrane protein</topology>
    </subcellularLocation>
</comment>
<dbReference type="InterPro" id="IPR035952">
    <property type="entry name" value="Rhomboid-like_sf"/>
</dbReference>
<sequence length="230" mass="26423">MFPLYDTIPSRKKPYIVYIIIAVNIGVFLYQESLSRFELIKFLYNFGIVPARITSKKWAQIWQLRTGIELFSPKWISFISHMFVHGGWSHLIGNMWFLFIFGDNLEDNLGHIRFFIFYISSGILASLTHFALNINSQLPMVGASGAISAVMGAYYVLFPYSRIVSFVPLFFLPALIAIPAATYLFVWFIFQLLSGLFDSAVNSGVAYWAHIGGFAAGMLYGFFRRRKYYY</sequence>
<feature type="domain" description="Peptidase S54 rhomboid" evidence="8">
    <location>
        <begin position="74"/>
        <end position="226"/>
    </location>
</feature>
<feature type="transmembrane region" description="Helical" evidence="7">
    <location>
        <begin position="114"/>
        <end position="132"/>
    </location>
</feature>
<dbReference type="EMBL" id="CP000812">
    <property type="protein sequence ID" value="ABV33411.1"/>
    <property type="molecule type" value="Genomic_DNA"/>
</dbReference>
<dbReference type="eggNOG" id="COG0705">
    <property type="taxonomic scope" value="Bacteria"/>
</dbReference>
<dbReference type="FunFam" id="1.20.1540.10:FF:000027">
    <property type="entry name" value="Rhomboid family intramembrane serine protease"/>
    <property type="match status" value="1"/>
</dbReference>
<evidence type="ECO:0000313" key="9">
    <source>
        <dbReference type="EMBL" id="ABV33411.1"/>
    </source>
</evidence>
<feature type="transmembrane region" description="Helical" evidence="7">
    <location>
        <begin position="82"/>
        <end position="102"/>
    </location>
</feature>
<evidence type="ECO:0000256" key="4">
    <source>
        <dbReference type="ARBA" id="ARBA00022801"/>
    </source>
</evidence>
<gene>
    <name evidence="9" type="ordered locus">Tlet_0845</name>
</gene>
<dbReference type="GO" id="GO:0004252">
    <property type="term" value="F:serine-type endopeptidase activity"/>
    <property type="evidence" value="ECO:0007669"/>
    <property type="project" value="InterPro"/>
</dbReference>
<evidence type="ECO:0000256" key="7">
    <source>
        <dbReference type="SAM" id="Phobius"/>
    </source>
</evidence>
<proteinExistence type="inferred from homology"/>
<keyword evidence="5 7" id="KW-1133">Transmembrane helix</keyword>
<keyword evidence="3 7" id="KW-0812">Transmembrane</keyword>
<dbReference type="PANTHER" id="PTHR43731:SF14">
    <property type="entry name" value="PRESENILIN-ASSOCIATED RHOMBOID-LIKE PROTEIN, MITOCHONDRIAL"/>
    <property type="match status" value="1"/>
</dbReference>
<evidence type="ECO:0000256" key="2">
    <source>
        <dbReference type="ARBA" id="ARBA00009045"/>
    </source>
</evidence>
<dbReference type="InterPro" id="IPR022764">
    <property type="entry name" value="Peptidase_S54_rhomboid_dom"/>
</dbReference>
<feature type="transmembrane region" description="Helical" evidence="7">
    <location>
        <begin position="138"/>
        <end position="157"/>
    </location>
</feature>
<dbReference type="STRING" id="416591.Tlet_0845"/>
<dbReference type="SUPFAM" id="SSF144091">
    <property type="entry name" value="Rhomboid-like"/>
    <property type="match status" value="1"/>
</dbReference>
<comment type="similarity">
    <text evidence="2">Belongs to the peptidase S54 family.</text>
</comment>
<dbReference type="AlphaFoldDB" id="A8F5H7"/>
<evidence type="ECO:0000256" key="3">
    <source>
        <dbReference type="ARBA" id="ARBA00022692"/>
    </source>
</evidence>
<feature type="transmembrane region" description="Helical" evidence="7">
    <location>
        <begin position="15"/>
        <end position="31"/>
    </location>
</feature>
<dbReference type="Gene3D" id="1.20.1540.10">
    <property type="entry name" value="Rhomboid-like"/>
    <property type="match status" value="1"/>
</dbReference>
<dbReference type="InterPro" id="IPR050925">
    <property type="entry name" value="Rhomboid_protease_S54"/>
</dbReference>
<name>A8F5H7_PSELT</name>
<dbReference type="PANTHER" id="PTHR43731">
    <property type="entry name" value="RHOMBOID PROTEASE"/>
    <property type="match status" value="1"/>
</dbReference>
<keyword evidence="4" id="KW-0378">Hydrolase</keyword>
<dbReference type="GO" id="GO:0016020">
    <property type="term" value="C:membrane"/>
    <property type="evidence" value="ECO:0007669"/>
    <property type="project" value="UniProtKB-SubCell"/>
</dbReference>
<dbReference type="Pfam" id="PF01694">
    <property type="entry name" value="Rhomboid"/>
    <property type="match status" value="1"/>
</dbReference>
<evidence type="ECO:0000259" key="8">
    <source>
        <dbReference type="Pfam" id="PF01694"/>
    </source>
</evidence>
<feature type="transmembrane region" description="Helical" evidence="7">
    <location>
        <begin position="205"/>
        <end position="223"/>
    </location>
</feature>
<dbReference type="KEGG" id="tle:Tlet_0845"/>
<evidence type="ECO:0000256" key="5">
    <source>
        <dbReference type="ARBA" id="ARBA00022989"/>
    </source>
</evidence>
<reference evidence="9 10" key="1">
    <citation type="submission" date="2007-08" db="EMBL/GenBank/DDBJ databases">
        <title>Complete sequence of Thermotoga lettingae TMO.</title>
        <authorList>
            <consortium name="US DOE Joint Genome Institute"/>
            <person name="Copeland A."/>
            <person name="Lucas S."/>
            <person name="Lapidus A."/>
            <person name="Barry K."/>
            <person name="Glavina del Rio T."/>
            <person name="Dalin E."/>
            <person name="Tice H."/>
            <person name="Pitluck S."/>
            <person name="Foster B."/>
            <person name="Bruce D."/>
            <person name="Schmutz J."/>
            <person name="Larimer F."/>
            <person name="Land M."/>
            <person name="Hauser L."/>
            <person name="Kyrpides N."/>
            <person name="Mikhailova N."/>
            <person name="Nelson K."/>
            <person name="Gogarten J.P."/>
            <person name="Noll K."/>
            <person name="Richardson P."/>
        </authorList>
    </citation>
    <scope>NUCLEOTIDE SEQUENCE [LARGE SCALE GENOMIC DNA]</scope>
    <source>
        <strain evidence="10">ATCC BAA-301 / DSM 14385 / NBRC 107922 / TMO</strain>
    </source>
</reference>
<reference evidence="9 10" key="2">
    <citation type="journal article" date="2009" name="Proc. Natl. Acad. Sci. U.S.A.">
        <title>On the chimeric nature, thermophilic origin, and phylogenetic placement of the Thermotogales.</title>
        <authorList>
            <person name="Zhaxybayeva O."/>
            <person name="Swithers K.S."/>
            <person name="Lapierre P."/>
            <person name="Fournier G.P."/>
            <person name="Bickhart D.M."/>
            <person name="DeBoy R.T."/>
            <person name="Nelson K.E."/>
            <person name="Nesbo C.L."/>
            <person name="Doolittle W.F."/>
            <person name="Gogarten J.P."/>
            <person name="Noll K.M."/>
        </authorList>
    </citation>
    <scope>NUCLEOTIDE SEQUENCE [LARGE SCALE GENOMIC DNA]</scope>
    <source>
        <strain evidence="10">ATCC BAA-301 / DSM 14385 / NBRC 107922 / TMO</strain>
    </source>
</reference>
<keyword evidence="10" id="KW-1185">Reference proteome</keyword>
<protein>
    <submittedName>
        <fullName evidence="9">Rhomboid family protein</fullName>
    </submittedName>
</protein>